<dbReference type="InterPro" id="IPR029026">
    <property type="entry name" value="tRNA_m1G_MTases_N"/>
</dbReference>
<evidence type="ECO:0000259" key="13">
    <source>
        <dbReference type="Pfam" id="PF04452"/>
    </source>
</evidence>
<dbReference type="GO" id="GO:0070042">
    <property type="term" value="F:rRNA (uridine-N3-)-methyltransferase activity"/>
    <property type="evidence" value="ECO:0007669"/>
    <property type="project" value="TreeGrafter"/>
</dbReference>
<dbReference type="Pfam" id="PF04452">
    <property type="entry name" value="Methyltrans_RNA"/>
    <property type="match status" value="1"/>
</dbReference>
<dbReference type="Pfam" id="PF20260">
    <property type="entry name" value="PUA_4"/>
    <property type="match status" value="1"/>
</dbReference>
<organism evidence="15 16">
    <name type="scientific">Acholeplasma hippikon</name>
    <dbReference type="NCBI Taxonomy" id="264636"/>
    <lineage>
        <taxon>Bacteria</taxon>
        <taxon>Bacillati</taxon>
        <taxon>Mycoplasmatota</taxon>
        <taxon>Mollicutes</taxon>
        <taxon>Acholeplasmatales</taxon>
        <taxon>Acholeplasmataceae</taxon>
        <taxon>Acholeplasma</taxon>
    </lineage>
</organism>
<comment type="similarity">
    <text evidence="2 12">Belongs to the RNA methyltransferase RsmE family.</text>
</comment>
<evidence type="ECO:0000313" key="15">
    <source>
        <dbReference type="EMBL" id="VEU82045.1"/>
    </source>
</evidence>
<proteinExistence type="inferred from homology"/>
<dbReference type="InterPro" id="IPR046887">
    <property type="entry name" value="RsmE_PUA-like"/>
</dbReference>
<reference evidence="15 16" key="1">
    <citation type="submission" date="2019-01" db="EMBL/GenBank/DDBJ databases">
        <authorList>
            <consortium name="Pathogen Informatics"/>
        </authorList>
    </citation>
    <scope>NUCLEOTIDE SEQUENCE [LARGE SCALE GENOMIC DNA]</scope>
    <source>
        <strain evidence="15 16">NCTC10172</strain>
    </source>
</reference>
<evidence type="ECO:0000256" key="5">
    <source>
        <dbReference type="ARBA" id="ARBA00022490"/>
    </source>
</evidence>
<feature type="domain" description="Ribosomal RNA small subunit methyltransferase E methyltransferase" evidence="13">
    <location>
        <begin position="66"/>
        <end position="219"/>
    </location>
</feature>
<dbReference type="Gene3D" id="3.40.1280.10">
    <property type="match status" value="1"/>
</dbReference>
<name>A0A449BHX1_9MOLU</name>
<dbReference type="InterPro" id="IPR046886">
    <property type="entry name" value="RsmE_MTase_dom"/>
</dbReference>
<keyword evidence="16" id="KW-1185">Reference proteome</keyword>
<keyword evidence="7 12" id="KW-0489">Methyltransferase</keyword>
<sequence>MQRYFLDKNDQFNKDDLHHIVNVMRFKTDDEVEICKDGVCHLAKLQINNKEVSFFRLNRLVDNFTKDITLVQGLPKGEKLETVTKYATLFGARNICFVPMARSIAKLANIDHKLERLKKISKEASELSKRSEIPSINFFNSLKDMDVKDSLVIVADEYEKTKTLKDVLDKHNFNKIIIVIGPEGGIDEKDRKILDLMHAQYITLGLTILPTELAHIPVLNQLYL</sequence>
<accession>A0A449BHX1</accession>
<dbReference type="EC" id="2.1.1.193" evidence="3 12"/>
<comment type="subcellular location">
    <subcellularLocation>
        <location evidence="1 12">Cytoplasm</location>
    </subcellularLocation>
</comment>
<dbReference type="EMBL" id="LR215050">
    <property type="protein sequence ID" value="VEU82045.1"/>
    <property type="molecule type" value="Genomic_DNA"/>
</dbReference>
<protein>
    <recommendedName>
        <fullName evidence="4 12">Ribosomal RNA small subunit methyltransferase E</fullName>
        <ecNumber evidence="3 12">2.1.1.193</ecNumber>
    </recommendedName>
</protein>
<evidence type="ECO:0000313" key="16">
    <source>
        <dbReference type="Proteomes" id="UP000290909"/>
    </source>
</evidence>
<keyword evidence="5 12" id="KW-0963">Cytoplasm</keyword>
<evidence type="ECO:0000256" key="8">
    <source>
        <dbReference type="ARBA" id="ARBA00022679"/>
    </source>
</evidence>
<evidence type="ECO:0000256" key="11">
    <source>
        <dbReference type="ARBA" id="ARBA00047944"/>
    </source>
</evidence>
<dbReference type="InterPro" id="IPR029028">
    <property type="entry name" value="Alpha/beta_knot_MTases"/>
</dbReference>
<dbReference type="STRING" id="1408416.GCA_000702765_00155"/>
<evidence type="ECO:0000256" key="3">
    <source>
        <dbReference type="ARBA" id="ARBA00012328"/>
    </source>
</evidence>
<dbReference type="PIRSF" id="PIRSF015601">
    <property type="entry name" value="MTase_slr0722"/>
    <property type="match status" value="1"/>
</dbReference>
<dbReference type="InterPro" id="IPR006700">
    <property type="entry name" value="RsmE"/>
</dbReference>
<comment type="catalytic activity">
    <reaction evidence="11 12">
        <text>uridine(1498) in 16S rRNA + S-adenosyl-L-methionine = N(3)-methyluridine(1498) in 16S rRNA + S-adenosyl-L-homocysteine + H(+)</text>
        <dbReference type="Rhea" id="RHEA:42920"/>
        <dbReference type="Rhea" id="RHEA-COMP:10283"/>
        <dbReference type="Rhea" id="RHEA-COMP:10284"/>
        <dbReference type="ChEBI" id="CHEBI:15378"/>
        <dbReference type="ChEBI" id="CHEBI:57856"/>
        <dbReference type="ChEBI" id="CHEBI:59789"/>
        <dbReference type="ChEBI" id="CHEBI:65315"/>
        <dbReference type="ChEBI" id="CHEBI:74502"/>
        <dbReference type="EC" id="2.1.1.193"/>
    </reaction>
</comment>
<dbReference type="InterPro" id="IPR015947">
    <property type="entry name" value="PUA-like_sf"/>
</dbReference>
<keyword evidence="6 12" id="KW-0698">rRNA processing</keyword>
<dbReference type="GO" id="GO:0070475">
    <property type="term" value="P:rRNA base methylation"/>
    <property type="evidence" value="ECO:0007669"/>
    <property type="project" value="TreeGrafter"/>
</dbReference>
<comment type="function">
    <text evidence="10 12">Specifically methylates the N3 position of the uracil ring of uridine 1498 (m3U1498) in 16S rRNA. Acts on the fully assembled 30S ribosomal subunit.</text>
</comment>
<keyword evidence="9 12" id="KW-0949">S-adenosyl-L-methionine</keyword>
<evidence type="ECO:0000259" key="14">
    <source>
        <dbReference type="Pfam" id="PF20260"/>
    </source>
</evidence>
<dbReference type="NCBIfam" id="TIGR00046">
    <property type="entry name" value="RsmE family RNA methyltransferase"/>
    <property type="match status" value="1"/>
</dbReference>
<dbReference type="PANTHER" id="PTHR30027">
    <property type="entry name" value="RIBOSOMAL RNA SMALL SUBUNIT METHYLTRANSFERASE E"/>
    <property type="match status" value="1"/>
</dbReference>
<dbReference type="Gene3D" id="2.40.240.20">
    <property type="entry name" value="Hypothetical PUA domain-like, domain 1"/>
    <property type="match status" value="1"/>
</dbReference>
<evidence type="ECO:0000256" key="7">
    <source>
        <dbReference type="ARBA" id="ARBA00022603"/>
    </source>
</evidence>
<keyword evidence="8 12" id="KW-0808">Transferase</keyword>
<dbReference type="SUPFAM" id="SSF75217">
    <property type="entry name" value="alpha/beta knot"/>
    <property type="match status" value="1"/>
</dbReference>
<dbReference type="KEGG" id="ahk:NCTC10172_00050"/>
<evidence type="ECO:0000256" key="6">
    <source>
        <dbReference type="ARBA" id="ARBA00022552"/>
    </source>
</evidence>
<evidence type="ECO:0000256" key="1">
    <source>
        <dbReference type="ARBA" id="ARBA00004496"/>
    </source>
</evidence>
<dbReference type="PANTHER" id="PTHR30027:SF3">
    <property type="entry name" value="16S RRNA (URACIL(1498)-N(3))-METHYLTRANSFERASE"/>
    <property type="match status" value="1"/>
</dbReference>
<dbReference type="SUPFAM" id="SSF88697">
    <property type="entry name" value="PUA domain-like"/>
    <property type="match status" value="1"/>
</dbReference>
<evidence type="ECO:0000256" key="10">
    <source>
        <dbReference type="ARBA" id="ARBA00025699"/>
    </source>
</evidence>
<evidence type="ECO:0000256" key="12">
    <source>
        <dbReference type="PIRNR" id="PIRNR015601"/>
    </source>
</evidence>
<evidence type="ECO:0000256" key="9">
    <source>
        <dbReference type="ARBA" id="ARBA00022691"/>
    </source>
</evidence>
<gene>
    <name evidence="15" type="primary">rsmE</name>
    <name evidence="15" type="ORF">NCTC10172_00050</name>
</gene>
<dbReference type="AlphaFoldDB" id="A0A449BHX1"/>
<dbReference type="CDD" id="cd18084">
    <property type="entry name" value="RsmE-like"/>
    <property type="match status" value="1"/>
</dbReference>
<dbReference type="RefSeq" id="WP_035368266.1">
    <property type="nucleotide sequence ID" value="NZ_LR215050.1"/>
</dbReference>
<evidence type="ECO:0000256" key="2">
    <source>
        <dbReference type="ARBA" id="ARBA00005528"/>
    </source>
</evidence>
<evidence type="ECO:0000256" key="4">
    <source>
        <dbReference type="ARBA" id="ARBA00013673"/>
    </source>
</evidence>
<dbReference type="Proteomes" id="UP000290909">
    <property type="component" value="Chromosome"/>
</dbReference>
<feature type="domain" description="Ribosomal RNA small subunit methyltransferase E PUA-like" evidence="14">
    <location>
        <begin position="13"/>
        <end position="45"/>
    </location>
</feature>
<dbReference type="GO" id="GO:0005737">
    <property type="term" value="C:cytoplasm"/>
    <property type="evidence" value="ECO:0007669"/>
    <property type="project" value="UniProtKB-SubCell"/>
</dbReference>